<reference evidence="2" key="1">
    <citation type="journal article" date="2020" name="mSystems">
        <title>Genome- and Community-Level Interaction Insights into Carbon Utilization and Element Cycling Functions of Hydrothermarchaeota in Hydrothermal Sediment.</title>
        <authorList>
            <person name="Zhou Z."/>
            <person name="Liu Y."/>
            <person name="Xu W."/>
            <person name="Pan J."/>
            <person name="Luo Z.H."/>
            <person name="Li M."/>
        </authorList>
    </citation>
    <scope>NUCLEOTIDE SEQUENCE [LARGE SCALE GENOMIC DNA]</scope>
    <source>
        <strain evidence="2">SpSt-1116</strain>
    </source>
</reference>
<accession>A0A7J3ZNT1</accession>
<dbReference type="AlphaFoldDB" id="A0A7J3ZNT1"/>
<keyword evidence="1" id="KW-1133">Transmembrane helix</keyword>
<feature type="transmembrane region" description="Helical" evidence="1">
    <location>
        <begin position="18"/>
        <end position="36"/>
    </location>
</feature>
<protein>
    <submittedName>
        <fullName evidence="2">Uncharacterized protein</fullName>
    </submittedName>
</protein>
<organism evidence="2">
    <name type="scientific">Fervidicoccus fontis</name>
    <dbReference type="NCBI Taxonomy" id="683846"/>
    <lineage>
        <taxon>Archaea</taxon>
        <taxon>Thermoproteota</taxon>
        <taxon>Thermoprotei</taxon>
        <taxon>Fervidicoccales</taxon>
        <taxon>Fervidicoccaceae</taxon>
        <taxon>Fervidicoccus</taxon>
    </lineage>
</organism>
<evidence type="ECO:0000313" key="2">
    <source>
        <dbReference type="EMBL" id="HHQ81100.1"/>
    </source>
</evidence>
<feature type="transmembrane region" description="Helical" evidence="1">
    <location>
        <begin position="42"/>
        <end position="58"/>
    </location>
</feature>
<gene>
    <name evidence="2" type="ORF">ENM78_06605</name>
</gene>
<keyword evidence="1" id="KW-0472">Membrane</keyword>
<feature type="transmembrane region" description="Helical" evidence="1">
    <location>
        <begin position="95"/>
        <end position="112"/>
    </location>
</feature>
<keyword evidence="1" id="KW-0812">Transmembrane</keyword>
<dbReference type="EMBL" id="DRZC01000083">
    <property type="protein sequence ID" value="HHQ81100.1"/>
    <property type="molecule type" value="Genomic_DNA"/>
</dbReference>
<name>A0A7J3ZNT1_9CREN</name>
<sequence>MTRGLVSLARESDYKNALYAYLLAILMFAILDAFFIPAKVAFVSAFLVGGALFSWWYFKALRRKQRLAYAVIGFFGAGLIAGVLTVVLAVLLRTLVLLIVIGTVLLLAYAVYKLAASGGLRI</sequence>
<evidence type="ECO:0000256" key="1">
    <source>
        <dbReference type="SAM" id="Phobius"/>
    </source>
</evidence>
<feature type="transmembrane region" description="Helical" evidence="1">
    <location>
        <begin position="67"/>
        <end position="89"/>
    </location>
</feature>
<comment type="caution">
    <text evidence="2">The sequence shown here is derived from an EMBL/GenBank/DDBJ whole genome shotgun (WGS) entry which is preliminary data.</text>
</comment>
<proteinExistence type="predicted"/>